<name>A0A3N4UIC6_9RHOB</name>
<accession>A0A3N4UIC6</accession>
<evidence type="ECO:0000313" key="3">
    <source>
        <dbReference type="Proteomes" id="UP000269689"/>
    </source>
</evidence>
<dbReference type="InterPro" id="IPR031571">
    <property type="entry name" value="RcpC_dom"/>
</dbReference>
<keyword evidence="3" id="KW-1185">Reference proteome</keyword>
<comment type="caution">
    <text evidence="2">The sequence shown here is derived from an EMBL/GenBank/DDBJ whole genome shotgun (WGS) entry which is preliminary data.</text>
</comment>
<proteinExistence type="predicted"/>
<dbReference type="CDD" id="cd11614">
    <property type="entry name" value="SAF_CpaB_FlgA_like"/>
    <property type="match status" value="1"/>
</dbReference>
<dbReference type="AlphaFoldDB" id="A0A3N4UIC6"/>
<dbReference type="RefSeq" id="WP_123792556.1">
    <property type="nucleotide sequence ID" value="NZ_RKQK01000002.1"/>
</dbReference>
<dbReference type="NCBIfam" id="TIGR03177">
    <property type="entry name" value="pilus_cpaB"/>
    <property type="match status" value="1"/>
</dbReference>
<dbReference type="Pfam" id="PF16976">
    <property type="entry name" value="RcpC"/>
    <property type="match status" value="1"/>
</dbReference>
<feature type="domain" description="Flp pilus assembly protein RcpC/CpaB" evidence="1">
    <location>
        <begin position="123"/>
        <end position="226"/>
    </location>
</feature>
<reference evidence="2 3" key="1">
    <citation type="submission" date="2018-11" db="EMBL/GenBank/DDBJ databases">
        <title>Genomic Encyclopedia of Type Strains, Phase IV (KMG-IV): sequencing the most valuable type-strain genomes for metagenomic binning, comparative biology and taxonomic classification.</title>
        <authorList>
            <person name="Goeker M."/>
        </authorList>
    </citation>
    <scope>NUCLEOTIDE SEQUENCE [LARGE SCALE GENOMIC DNA]</scope>
    <source>
        <strain evidence="2 3">DSM 104731</strain>
    </source>
</reference>
<sequence length="282" mass="30388">MRIIFGLVLVFGMALAGFAVHMTRGFLSTYQAELNHEKSLRQEVIKTEDIYIVTKKVAYGDAISSDIVALVKWPVDSMPDGIFQTEESLFPLGLDTPRIALRTIEPKEPLLEVKVTEPGESAGVASRLGKGMRAFAIRVDVSTGVSGFLRAGDRVDVYWSGRLPGRSSGDVTKLIQSSVPLVAIDQIADGERATPTIARTVTVEVTPQQVAALAQAQSSGRLSLSLVGRDDDTVISNVEIDQKTLLGIEQVTEVAAAPAKRVCTVRTRKGAEIIETPIPCND</sequence>
<dbReference type="Proteomes" id="UP000269689">
    <property type="component" value="Unassembled WGS sequence"/>
</dbReference>
<gene>
    <name evidence="2" type="ORF">EDD53_1475</name>
</gene>
<evidence type="ECO:0000313" key="2">
    <source>
        <dbReference type="EMBL" id="RPE67071.1"/>
    </source>
</evidence>
<dbReference type="EMBL" id="RKQK01000002">
    <property type="protein sequence ID" value="RPE67071.1"/>
    <property type="molecule type" value="Genomic_DNA"/>
</dbReference>
<dbReference type="InterPro" id="IPR017592">
    <property type="entry name" value="Pilus_assmbl_Flp-typ_CpaB"/>
</dbReference>
<protein>
    <submittedName>
        <fullName evidence="2">Pilus assembly protein CpaB</fullName>
    </submittedName>
</protein>
<evidence type="ECO:0000259" key="1">
    <source>
        <dbReference type="Pfam" id="PF16976"/>
    </source>
</evidence>
<dbReference type="OrthoDB" id="163768at2"/>
<organism evidence="2 3">
    <name type="scientific">Pacificibacter maritimus</name>
    <dbReference type="NCBI Taxonomy" id="762213"/>
    <lineage>
        <taxon>Bacteria</taxon>
        <taxon>Pseudomonadati</taxon>
        <taxon>Pseudomonadota</taxon>
        <taxon>Alphaproteobacteria</taxon>
        <taxon>Rhodobacterales</taxon>
        <taxon>Roseobacteraceae</taxon>
        <taxon>Pacificibacter</taxon>
    </lineage>
</organism>